<dbReference type="OrthoDB" id="9807770at2"/>
<dbReference type="EMBL" id="CP018906">
    <property type="protein sequence ID" value="AQW22163.1"/>
    <property type="molecule type" value="Genomic_DNA"/>
</dbReference>
<protein>
    <recommendedName>
        <fullName evidence="2">GIY-YIG domain-containing protein</fullName>
    </recommendedName>
</protein>
<dbReference type="AlphaFoldDB" id="A0A1S6QKR5"/>
<sequence length="88" mass="10473">MASDKKFYMYVLLCEDNSLYTGYTDDVQKRFETHVSGEGAKYTRAHKPVKILYQEEFSTKHEAMSAEYHFKKHTKSQKLTYIREHQSL</sequence>
<dbReference type="PROSITE" id="PS50164">
    <property type="entry name" value="GIY_YIG"/>
    <property type="match status" value="1"/>
</dbReference>
<evidence type="ECO:0000259" key="2">
    <source>
        <dbReference type="PROSITE" id="PS50164"/>
    </source>
</evidence>
<evidence type="ECO:0000256" key="1">
    <source>
        <dbReference type="ARBA" id="ARBA00007435"/>
    </source>
</evidence>
<accession>A0A1S6QKR5</accession>
<dbReference type="InterPro" id="IPR035901">
    <property type="entry name" value="GIY-YIG_endonuc_sf"/>
</dbReference>
<dbReference type="eggNOG" id="COG2827">
    <property type="taxonomic scope" value="Bacteria"/>
</dbReference>
<proteinExistence type="inferred from homology"/>
<comment type="similarity">
    <text evidence="1">Belongs to the UPF0213 family.</text>
</comment>
<dbReference type="SUPFAM" id="SSF82771">
    <property type="entry name" value="GIY-YIG endonuclease"/>
    <property type="match status" value="1"/>
</dbReference>
<feature type="domain" description="GIY-YIG" evidence="2">
    <location>
        <begin position="5"/>
        <end position="80"/>
    </location>
</feature>
<dbReference type="InterPro" id="IPR000305">
    <property type="entry name" value="GIY-YIG_endonuc"/>
</dbReference>
<dbReference type="KEGG" id="lcu:PL11_009620"/>
<gene>
    <name evidence="3" type="ORF">PL11_009620</name>
</gene>
<keyword evidence="4" id="KW-1185">Reference proteome</keyword>
<evidence type="ECO:0000313" key="4">
    <source>
        <dbReference type="Proteomes" id="UP000030361"/>
    </source>
</evidence>
<dbReference type="CDD" id="cd10456">
    <property type="entry name" value="GIY-YIG_UPF0213"/>
    <property type="match status" value="1"/>
</dbReference>
<reference evidence="3 4" key="1">
    <citation type="journal article" date="2015" name="Genome Announc.">
        <title>Genome Sequence of Lactobacillus curieae CCTCC M 2011381T, a Novel Producer of Gamma-aminobutyric Acid.</title>
        <authorList>
            <person name="Wang Y."/>
            <person name="Wang Y."/>
            <person name="Lang C."/>
            <person name="Wei D."/>
            <person name="Xu P."/>
            <person name="Xie J."/>
        </authorList>
    </citation>
    <scope>NUCLEOTIDE SEQUENCE [LARGE SCALE GENOMIC DNA]</scope>
    <source>
        <strain evidence="3 4">CCTCC M 2011381</strain>
    </source>
</reference>
<dbReference type="RefSeq" id="WP_035167004.1">
    <property type="nucleotide sequence ID" value="NZ_CP018906.1"/>
</dbReference>
<evidence type="ECO:0000313" key="3">
    <source>
        <dbReference type="EMBL" id="AQW22163.1"/>
    </source>
</evidence>
<organism evidence="3 4">
    <name type="scientific">Lentilactobacillus curieae</name>
    <dbReference type="NCBI Taxonomy" id="1138822"/>
    <lineage>
        <taxon>Bacteria</taxon>
        <taxon>Bacillati</taxon>
        <taxon>Bacillota</taxon>
        <taxon>Bacilli</taxon>
        <taxon>Lactobacillales</taxon>
        <taxon>Lactobacillaceae</taxon>
        <taxon>Lentilactobacillus</taxon>
    </lineage>
</organism>
<dbReference type="Gene3D" id="3.40.1440.10">
    <property type="entry name" value="GIY-YIG endonuclease"/>
    <property type="match status" value="1"/>
</dbReference>
<dbReference type="Proteomes" id="UP000030361">
    <property type="component" value="Chromosome"/>
</dbReference>
<name>A0A1S6QKR5_9LACO</name>
<dbReference type="PANTHER" id="PTHR34477:SF1">
    <property type="entry name" value="UPF0213 PROTEIN YHBQ"/>
    <property type="match status" value="1"/>
</dbReference>
<dbReference type="InterPro" id="IPR050190">
    <property type="entry name" value="UPF0213_domain"/>
</dbReference>
<dbReference type="Pfam" id="PF01541">
    <property type="entry name" value="GIY-YIG"/>
    <property type="match status" value="1"/>
</dbReference>
<dbReference type="PANTHER" id="PTHR34477">
    <property type="entry name" value="UPF0213 PROTEIN YHBQ"/>
    <property type="match status" value="1"/>
</dbReference>